<sequence length="425" mass="48942">MRVWSGDIFRVYRFYSGLLLFLAFSYSAQAAERRLKYVHAIWRHGDRAPKAKPYLNDKYDASYWRRGWSQLTNLGMVQMRELGAYFRSQYADNFVNPVYQRDEVIIKSSNADRALVSAQAFANGFFPPTKDFEFFDPTLNWQPIAIHSTGTDESDPMLKPTGFKCPAYKTIKIKAADALEAELMPKYAEFVEFLKPIVQPNLESPPKIRLRDITKLIDIEREIVHNLTQPDWVFKRWPQYAGKSTIDIILELRHLERNAEFNETSLSYLMGGLLLGDWLDRLQAVARGEPIKPSKMMLYSAHDGTLNALLYSLMTVWDGFKVPYASCVIMELYEVGDKYVVELFYRRNGLNEHLTIKGCIQSCPLDRFINLLRANAIYKTETLYKACGLATCMTGSGSFASRISMSPYLFAFVIVYILSRLKLSR</sequence>
<dbReference type="EMBL" id="JAKKPZ010000012">
    <property type="protein sequence ID" value="KAI1714975.1"/>
    <property type="molecule type" value="Genomic_DNA"/>
</dbReference>
<comment type="similarity">
    <text evidence="2">Belongs to the histidine acid phosphatase family.</text>
</comment>
<dbReference type="PROSITE" id="PS00616">
    <property type="entry name" value="HIS_ACID_PHOSPHAT_1"/>
    <property type="match status" value="1"/>
</dbReference>
<dbReference type="InterPro" id="IPR000560">
    <property type="entry name" value="His_Pase_clade-2"/>
</dbReference>
<evidence type="ECO:0000256" key="1">
    <source>
        <dbReference type="ARBA" id="ARBA00000032"/>
    </source>
</evidence>
<evidence type="ECO:0000313" key="4">
    <source>
        <dbReference type="EMBL" id="KAI1714975.1"/>
    </source>
</evidence>
<dbReference type="InterPro" id="IPR033379">
    <property type="entry name" value="Acid_Pase_AS"/>
</dbReference>
<keyword evidence="3" id="KW-0472">Membrane</keyword>
<dbReference type="PANTHER" id="PTHR11567:SF210">
    <property type="entry name" value="ACID PHOSPHATASE 5-RELATED"/>
    <property type="match status" value="1"/>
</dbReference>
<keyword evidence="3" id="KW-1133">Transmembrane helix</keyword>
<proteinExistence type="inferred from homology"/>
<dbReference type="GO" id="GO:0003993">
    <property type="term" value="F:acid phosphatase activity"/>
    <property type="evidence" value="ECO:0007669"/>
    <property type="project" value="UniProtKB-EC"/>
</dbReference>
<evidence type="ECO:0000256" key="3">
    <source>
        <dbReference type="SAM" id="Phobius"/>
    </source>
</evidence>
<dbReference type="Proteomes" id="UP001201812">
    <property type="component" value="Unassembled WGS sequence"/>
</dbReference>
<dbReference type="Gene3D" id="3.40.50.1240">
    <property type="entry name" value="Phosphoglycerate mutase-like"/>
    <property type="match status" value="1"/>
</dbReference>
<comment type="caution">
    <text evidence="4">The sequence shown here is derived from an EMBL/GenBank/DDBJ whole genome shotgun (WGS) entry which is preliminary data.</text>
</comment>
<dbReference type="InterPro" id="IPR029033">
    <property type="entry name" value="His_PPase_superfam"/>
</dbReference>
<organism evidence="4 5">
    <name type="scientific">Ditylenchus destructor</name>
    <dbReference type="NCBI Taxonomy" id="166010"/>
    <lineage>
        <taxon>Eukaryota</taxon>
        <taxon>Metazoa</taxon>
        <taxon>Ecdysozoa</taxon>
        <taxon>Nematoda</taxon>
        <taxon>Chromadorea</taxon>
        <taxon>Rhabditida</taxon>
        <taxon>Tylenchina</taxon>
        <taxon>Tylenchomorpha</taxon>
        <taxon>Sphaerularioidea</taxon>
        <taxon>Anguinidae</taxon>
        <taxon>Anguininae</taxon>
        <taxon>Ditylenchus</taxon>
    </lineage>
</organism>
<name>A0AAD4N8E8_9BILA</name>
<keyword evidence="5" id="KW-1185">Reference proteome</keyword>
<dbReference type="Pfam" id="PF00328">
    <property type="entry name" value="His_Phos_2"/>
    <property type="match status" value="1"/>
</dbReference>
<evidence type="ECO:0000256" key="2">
    <source>
        <dbReference type="ARBA" id="ARBA00005375"/>
    </source>
</evidence>
<comment type="catalytic activity">
    <reaction evidence="1">
        <text>a phosphate monoester + H2O = an alcohol + phosphate</text>
        <dbReference type="Rhea" id="RHEA:15017"/>
        <dbReference type="ChEBI" id="CHEBI:15377"/>
        <dbReference type="ChEBI" id="CHEBI:30879"/>
        <dbReference type="ChEBI" id="CHEBI:43474"/>
        <dbReference type="ChEBI" id="CHEBI:67140"/>
        <dbReference type="EC" id="3.1.3.2"/>
    </reaction>
</comment>
<keyword evidence="3" id="KW-0812">Transmembrane</keyword>
<evidence type="ECO:0000313" key="5">
    <source>
        <dbReference type="Proteomes" id="UP001201812"/>
    </source>
</evidence>
<feature type="transmembrane region" description="Helical" evidence="3">
    <location>
        <begin position="399"/>
        <end position="418"/>
    </location>
</feature>
<dbReference type="CDD" id="cd07061">
    <property type="entry name" value="HP_HAP_like"/>
    <property type="match status" value="1"/>
</dbReference>
<reference evidence="4" key="1">
    <citation type="submission" date="2022-01" db="EMBL/GenBank/DDBJ databases">
        <title>Genome Sequence Resource for Two Populations of Ditylenchus destructor, the Migratory Endoparasitic Phytonematode.</title>
        <authorList>
            <person name="Zhang H."/>
            <person name="Lin R."/>
            <person name="Xie B."/>
        </authorList>
    </citation>
    <scope>NUCLEOTIDE SEQUENCE</scope>
    <source>
        <strain evidence="4">BazhouSP</strain>
    </source>
</reference>
<dbReference type="PANTHER" id="PTHR11567">
    <property type="entry name" value="ACID PHOSPHATASE-RELATED"/>
    <property type="match status" value="1"/>
</dbReference>
<dbReference type="SUPFAM" id="SSF53254">
    <property type="entry name" value="Phosphoglycerate mutase-like"/>
    <property type="match status" value="1"/>
</dbReference>
<gene>
    <name evidence="4" type="ORF">DdX_08250</name>
</gene>
<dbReference type="InterPro" id="IPR050645">
    <property type="entry name" value="Histidine_acid_phosphatase"/>
</dbReference>
<accession>A0AAD4N8E8</accession>
<protein>
    <submittedName>
        <fullName evidence="4">Histidine phosphatase superfamily (Branch 2) domain-containing protein</fullName>
    </submittedName>
</protein>
<dbReference type="AlphaFoldDB" id="A0AAD4N8E8"/>